<dbReference type="InterPro" id="IPR012902">
    <property type="entry name" value="N_methyl_site"/>
</dbReference>
<dbReference type="RefSeq" id="WP_073355068.1">
    <property type="nucleotide sequence ID" value="NZ_FQUZ01000007.1"/>
</dbReference>
<dbReference type="SUPFAM" id="SSF54523">
    <property type="entry name" value="Pili subunits"/>
    <property type="match status" value="1"/>
</dbReference>
<keyword evidence="1" id="KW-0472">Membrane</keyword>
<reference evidence="2 3" key="1">
    <citation type="submission" date="2016-11" db="EMBL/GenBank/DDBJ databases">
        <authorList>
            <person name="Jaros S."/>
            <person name="Januszkiewicz K."/>
            <person name="Wedrychowicz H."/>
        </authorList>
    </citation>
    <scope>NUCLEOTIDE SEQUENCE [LARGE SCALE GENOMIC DNA]</scope>
    <source>
        <strain evidence="2 3">DSM 16112</strain>
    </source>
</reference>
<dbReference type="InterPro" id="IPR045584">
    <property type="entry name" value="Pilin-like"/>
</dbReference>
<accession>A0A1M4WJI0</accession>
<dbReference type="Pfam" id="PF07963">
    <property type="entry name" value="N_methyl"/>
    <property type="match status" value="1"/>
</dbReference>
<keyword evidence="3" id="KW-1185">Reference proteome</keyword>
<gene>
    <name evidence="2" type="ORF">SAMN02745117_00876</name>
</gene>
<dbReference type="EMBL" id="FQUZ01000007">
    <property type="protein sequence ID" value="SHE81310.1"/>
    <property type="molecule type" value="Genomic_DNA"/>
</dbReference>
<dbReference type="Proteomes" id="UP000184327">
    <property type="component" value="Unassembled WGS sequence"/>
</dbReference>
<dbReference type="AlphaFoldDB" id="A0A1M4WJI0"/>
<dbReference type="PROSITE" id="PS00409">
    <property type="entry name" value="PROKAR_NTER_METHYL"/>
    <property type="match status" value="1"/>
</dbReference>
<sequence>MPSHPTRGFSLIELLIAMAIIGILATIALVQYQASVQKSSDAAARSDARNFLSTAMMNSGRN</sequence>
<evidence type="ECO:0000256" key="1">
    <source>
        <dbReference type="SAM" id="Phobius"/>
    </source>
</evidence>
<dbReference type="STRING" id="1122156.SAMN02745117_00876"/>
<evidence type="ECO:0000313" key="2">
    <source>
        <dbReference type="EMBL" id="SHE81310.1"/>
    </source>
</evidence>
<dbReference type="NCBIfam" id="TIGR02532">
    <property type="entry name" value="IV_pilin_GFxxxE"/>
    <property type="match status" value="1"/>
</dbReference>
<keyword evidence="1" id="KW-0812">Transmembrane</keyword>
<keyword evidence="1" id="KW-1133">Transmembrane helix</keyword>
<protein>
    <submittedName>
        <fullName evidence="2">Prepilin-type N-terminal cleavage/methylation domain-containing protein</fullName>
    </submittedName>
</protein>
<organism evidence="2 3">
    <name type="scientific">Lampropedia hyalina DSM 16112</name>
    <dbReference type="NCBI Taxonomy" id="1122156"/>
    <lineage>
        <taxon>Bacteria</taxon>
        <taxon>Pseudomonadati</taxon>
        <taxon>Pseudomonadota</taxon>
        <taxon>Betaproteobacteria</taxon>
        <taxon>Burkholderiales</taxon>
        <taxon>Comamonadaceae</taxon>
        <taxon>Lampropedia</taxon>
    </lineage>
</organism>
<evidence type="ECO:0000313" key="3">
    <source>
        <dbReference type="Proteomes" id="UP000184327"/>
    </source>
</evidence>
<proteinExistence type="predicted"/>
<dbReference type="Gene3D" id="3.30.700.10">
    <property type="entry name" value="Glycoprotein, Type 4 Pilin"/>
    <property type="match status" value="1"/>
</dbReference>
<name>A0A1M4WJI0_9BURK</name>
<feature type="transmembrane region" description="Helical" evidence="1">
    <location>
        <begin position="12"/>
        <end position="30"/>
    </location>
</feature>